<dbReference type="Gene3D" id="3.40.630.30">
    <property type="match status" value="1"/>
</dbReference>
<comment type="similarity">
    <text evidence="1">Belongs to the glycine N-acyltransferase family.</text>
</comment>
<dbReference type="InterPro" id="IPR010313">
    <property type="entry name" value="Glycine_N-acyltransferase"/>
</dbReference>
<keyword evidence="1" id="KW-0808">Transferase</keyword>
<evidence type="ECO:0000313" key="3">
    <source>
        <dbReference type="WBParaSite" id="PSU_v2.g16116.t1"/>
    </source>
</evidence>
<keyword evidence="2" id="KW-1185">Reference proteome</keyword>
<proteinExistence type="inferred from homology"/>
<evidence type="ECO:0000256" key="1">
    <source>
        <dbReference type="RuleBase" id="RU368002"/>
    </source>
</evidence>
<accession>A0A914YA11</accession>
<dbReference type="PANTHER" id="PTHR15298">
    <property type="entry name" value="L-COA N-ACYLTRANSFERASE-RELATED"/>
    <property type="match status" value="1"/>
</dbReference>
<keyword evidence="1" id="KW-0012">Acyltransferase</keyword>
<organism evidence="2 3">
    <name type="scientific">Panagrolaimus superbus</name>
    <dbReference type="NCBI Taxonomy" id="310955"/>
    <lineage>
        <taxon>Eukaryota</taxon>
        <taxon>Metazoa</taxon>
        <taxon>Ecdysozoa</taxon>
        <taxon>Nematoda</taxon>
        <taxon>Chromadorea</taxon>
        <taxon>Rhabditida</taxon>
        <taxon>Tylenchina</taxon>
        <taxon>Panagrolaimomorpha</taxon>
        <taxon>Panagrolaimoidea</taxon>
        <taxon>Panagrolaimidae</taxon>
        <taxon>Panagrolaimus</taxon>
    </lineage>
</organism>
<dbReference type="SUPFAM" id="SSF55729">
    <property type="entry name" value="Acyl-CoA N-acyltransferases (Nat)"/>
    <property type="match status" value="1"/>
</dbReference>
<dbReference type="EC" id="2.3.1.-" evidence="1"/>
<dbReference type="InterPro" id="IPR016181">
    <property type="entry name" value="Acyl_CoA_acyltransferase"/>
</dbReference>
<name>A0A914YA11_9BILA</name>
<protein>
    <recommendedName>
        <fullName evidence="1">Glycine N-acyltransferase-like protein</fullName>
        <ecNumber evidence="1">2.3.1.-</ecNumber>
    </recommendedName>
</protein>
<reference evidence="3" key="1">
    <citation type="submission" date="2022-11" db="UniProtKB">
        <authorList>
            <consortium name="WormBaseParasite"/>
        </authorList>
    </citation>
    <scope>IDENTIFICATION</scope>
</reference>
<dbReference type="Proteomes" id="UP000887577">
    <property type="component" value="Unplaced"/>
</dbReference>
<dbReference type="WBParaSite" id="PSU_v2.g16116.t1">
    <property type="protein sequence ID" value="PSU_v2.g16116.t1"/>
    <property type="gene ID" value="PSU_v2.g16116"/>
</dbReference>
<evidence type="ECO:0000313" key="2">
    <source>
        <dbReference type="Proteomes" id="UP000887577"/>
    </source>
</evidence>
<dbReference type="PANTHER" id="PTHR15298:SF1">
    <property type="entry name" value="GLYCINE N-ACYLTRANSFERASE-LIKE PROTEIN"/>
    <property type="match status" value="1"/>
</dbReference>
<dbReference type="GO" id="GO:0047961">
    <property type="term" value="F:glycine N-acyltransferase activity"/>
    <property type="evidence" value="ECO:0007669"/>
    <property type="project" value="InterPro"/>
</dbReference>
<dbReference type="AlphaFoldDB" id="A0A914YA11"/>
<sequence>MLLKECLNEADFDEALNYCRRFPAFVGAWNNFFFQKTNRFPEAHWRNYWMEIENGNRIYFCGRTYDFPEVTPNLSIYCDERLTSIDRENFRKALNEIHEKFSEFYTFGGGIVVTYEPICTEYCAWYADRFPDMPALIEYPCCTYFLTDAQKSQLIKDYPSDIIPLPEGYTFDKVDVEKDSEIITKTWKHAGPGDLESTKAKLKHFPSSLVREKATGKPVAWEMIDMSGLCNHLFTLPEHRNKGIGTAVEKDLCLKLIRENMTPYKTVELFNSKVLASSDQSKYWTRWELNGKPVHMLFLKHFLKK</sequence>
<dbReference type="GO" id="GO:0005739">
    <property type="term" value="C:mitochondrion"/>
    <property type="evidence" value="ECO:0007669"/>
    <property type="project" value="InterPro"/>
</dbReference>